<dbReference type="GO" id="GO:0043565">
    <property type="term" value="F:sequence-specific DNA binding"/>
    <property type="evidence" value="ECO:0007669"/>
    <property type="project" value="InterPro"/>
</dbReference>
<feature type="domain" description="HTH araC/xylS-type" evidence="5">
    <location>
        <begin position="657"/>
        <end position="756"/>
    </location>
</feature>
<evidence type="ECO:0000256" key="1">
    <source>
        <dbReference type="ARBA" id="ARBA00023015"/>
    </source>
</evidence>
<proteinExistence type="predicted"/>
<sequence length="769" mass="87442">MKMKTFNMMGNKDPLFYRYLISFILICAIPIMLLSGLMYGSAAGSLQEEVEQANLGKLNLIRKMLDLRLKEMSEMAARIADDPGISPTNLASDAFMRVDAVRQLSKYKANNSMVDDVFLAYKNQNFIYASSGMYSYFTFEQYFYKLEPGDRDRMRHALDDTQRADVFKFNMGSPGQRMVAFIYPILSSENISKGTVLFVVRESMLNSFVEEMFSGLQGETFILNEKGEQIASAANRTTKKLDIVKLIDGFTQTGVYSSQQNGTSYSVVLNRSDTTGWSYGVAIPNSEFLTRVFELRTLLFSLLTVVIVIVAGSAFLLAAFNYRPIRKLAEHLHRDLQLSGKDAQDGGLSAKSGFEVIGTVAKTAIHTSKKLQERVDMHHEAIREQLLLKLLNGKLDTHDELIYWQDDLKLRFVHPMFYVVTITFKEPSRLTPHLKEQLLELLQYLQGNAHVYGVEPADERWIAAIVNADAHESQEDMQRAQGQWLVQRIREHLDVTPIVAIGSAVADPLHINRSYVEASASLEHALVTGQEGCHQFGELKADSEHEHWYPIEEQIRLLQSLRQGDRAVAYENLDAIMAALTDRSPSLLMLRYVCFDIVNSFIKAVKALDKHAFVSELGNLMAFQTLEELELMLRRLIDDVCGMVEKMKETRHEELVERMISYVNQSYRNAGLSLDLVAEQCGVSVSHIVKMFREQVGSTFIDYVTELRMQEVKRLLTETSEPIKDIVQHCGYIDLPNFVRKFKTYEGVTPGEYRKLYGKPANLRSRSEV</sequence>
<dbReference type="PROSITE" id="PS01124">
    <property type="entry name" value="HTH_ARAC_FAMILY_2"/>
    <property type="match status" value="1"/>
</dbReference>
<dbReference type="PANTHER" id="PTHR43280:SF2">
    <property type="entry name" value="HTH-TYPE TRANSCRIPTIONAL REGULATOR EXSA"/>
    <property type="match status" value="1"/>
</dbReference>
<dbReference type="GO" id="GO:0003700">
    <property type="term" value="F:DNA-binding transcription factor activity"/>
    <property type="evidence" value="ECO:0007669"/>
    <property type="project" value="InterPro"/>
</dbReference>
<keyword evidence="1" id="KW-0805">Transcription regulation</keyword>
<evidence type="ECO:0000313" key="7">
    <source>
        <dbReference type="Proteomes" id="UP000293142"/>
    </source>
</evidence>
<evidence type="ECO:0000256" key="3">
    <source>
        <dbReference type="ARBA" id="ARBA00023163"/>
    </source>
</evidence>
<dbReference type="EMBL" id="SIRE01000001">
    <property type="protein sequence ID" value="TBL81965.1"/>
    <property type="molecule type" value="Genomic_DNA"/>
</dbReference>
<evidence type="ECO:0000256" key="4">
    <source>
        <dbReference type="SAM" id="Phobius"/>
    </source>
</evidence>
<comment type="caution">
    <text evidence="6">The sequence shown here is derived from an EMBL/GenBank/DDBJ whole genome shotgun (WGS) entry which is preliminary data.</text>
</comment>
<dbReference type="InterPro" id="IPR018060">
    <property type="entry name" value="HTH_AraC"/>
</dbReference>
<evidence type="ECO:0000313" key="6">
    <source>
        <dbReference type="EMBL" id="TBL81965.1"/>
    </source>
</evidence>
<keyword evidence="2" id="KW-0238">DNA-binding</keyword>
<dbReference type="AlphaFoldDB" id="A0A4Q9DZM7"/>
<dbReference type="Proteomes" id="UP000293142">
    <property type="component" value="Unassembled WGS sequence"/>
</dbReference>
<dbReference type="SMART" id="SM00342">
    <property type="entry name" value="HTH_ARAC"/>
    <property type="match status" value="1"/>
</dbReference>
<dbReference type="InterPro" id="IPR009057">
    <property type="entry name" value="Homeodomain-like_sf"/>
</dbReference>
<organism evidence="6 7">
    <name type="scientific">Paenibacillus thalictri</name>
    <dbReference type="NCBI Taxonomy" id="2527873"/>
    <lineage>
        <taxon>Bacteria</taxon>
        <taxon>Bacillati</taxon>
        <taxon>Bacillota</taxon>
        <taxon>Bacilli</taxon>
        <taxon>Bacillales</taxon>
        <taxon>Paenibacillaceae</taxon>
        <taxon>Paenibacillus</taxon>
    </lineage>
</organism>
<evidence type="ECO:0000256" key="2">
    <source>
        <dbReference type="ARBA" id="ARBA00023125"/>
    </source>
</evidence>
<keyword evidence="4" id="KW-1133">Transmembrane helix</keyword>
<keyword evidence="4" id="KW-0812">Transmembrane</keyword>
<evidence type="ECO:0000259" key="5">
    <source>
        <dbReference type="PROSITE" id="PS01124"/>
    </source>
</evidence>
<dbReference type="Pfam" id="PF12833">
    <property type="entry name" value="HTH_18"/>
    <property type="match status" value="1"/>
</dbReference>
<protein>
    <submittedName>
        <fullName evidence="6">AraC family transcriptional regulator</fullName>
    </submittedName>
</protein>
<gene>
    <name evidence="6" type="ORF">EYB31_00185</name>
</gene>
<dbReference type="InterPro" id="IPR041522">
    <property type="entry name" value="CdaR_GGDEF"/>
</dbReference>
<accession>A0A4Q9DZM7</accession>
<keyword evidence="4" id="KW-0472">Membrane</keyword>
<dbReference type="SUPFAM" id="SSF46689">
    <property type="entry name" value="Homeodomain-like"/>
    <property type="match status" value="2"/>
</dbReference>
<name>A0A4Q9DZM7_9BACL</name>
<feature type="transmembrane region" description="Helical" evidence="4">
    <location>
        <begin position="298"/>
        <end position="320"/>
    </location>
</feature>
<reference evidence="6 7" key="1">
    <citation type="submission" date="2019-02" db="EMBL/GenBank/DDBJ databases">
        <title>Paenibacillus sp. nov., isolated from surface-sterilized tissue of Thalictrum simplex L.</title>
        <authorList>
            <person name="Tuo L."/>
        </authorList>
    </citation>
    <scope>NUCLEOTIDE SEQUENCE [LARGE SCALE GENOMIC DNA]</scope>
    <source>
        <strain evidence="6 7">N2SHLJ1</strain>
    </source>
</reference>
<dbReference type="OrthoDB" id="2647120at2"/>
<dbReference type="PANTHER" id="PTHR43280">
    <property type="entry name" value="ARAC-FAMILY TRANSCRIPTIONAL REGULATOR"/>
    <property type="match status" value="1"/>
</dbReference>
<dbReference type="Gene3D" id="1.10.10.60">
    <property type="entry name" value="Homeodomain-like"/>
    <property type="match status" value="2"/>
</dbReference>
<dbReference type="Pfam" id="PF17853">
    <property type="entry name" value="GGDEF_2"/>
    <property type="match status" value="1"/>
</dbReference>
<dbReference type="Gene3D" id="3.30.450.20">
    <property type="entry name" value="PAS domain"/>
    <property type="match status" value="1"/>
</dbReference>
<feature type="transmembrane region" description="Helical" evidence="4">
    <location>
        <begin position="20"/>
        <end position="39"/>
    </location>
</feature>
<keyword evidence="3" id="KW-0804">Transcription</keyword>
<keyword evidence="7" id="KW-1185">Reference proteome</keyword>